<gene>
    <name evidence="1" type="ORF">E1757_23175</name>
</gene>
<evidence type="ECO:0000313" key="1">
    <source>
        <dbReference type="EMBL" id="TDF94855.1"/>
    </source>
</evidence>
<organism evidence="1 2">
    <name type="scientific">Paenibacillus piri</name>
    <dbReference type="NCBI Taxonomy" id="2547395"/>
    <lineage>
        <taxon>Bacteria</taxon>
        <taxon>Bacillati</taxon>
        <taxon>Bacillota</taxon>
        <taxon>Bacilli</taxon>
        <taxon>Bacillales</taxon>
        <taxon>Paenibacillaceae</taxon>
        <taxon>Paenibacillus</taxon>
    </lineage>
</organism>
<name>A0A4R5KJ82_9BACL</name>
<dbReference type="Proteomes" id="UP000295636">
    <property type="component" value="Unassembled WGS sequence"/>
</dbReference>
<evidence type="ECO:0000313" key="2">
    <source>
        <dbReference type="Proteomes" id="UP000295636"/>
    </source>
</evidence>
<sequence>MKENVREYVEERLQGGVDISKSVELLRRYAYIEQSCVRALAGWFLKIPDWEMKIELGYHLYAHAERLNELGTRLEELRGGRHRDANIEPALARVGEELIQAPDERSFLSGLAWMLRNLADVYREHAEAGDSSANALEIRILYRLLSDVERELESVKKLLLLQSSPSEEENRWTTYLQELLQEAGCIGGLGTRIGRKALRPEKALFEWPAHMIFDDRIQHDDLGSYESKLSLPLRERSIGEFQVYFNEFYAAALLATIIFDSWKLDAPRQYFMDIAHHFWDEVRHAQFGAIRLRELGVEPSKVNMVLFEQSQGMPLLHRLCYLTLGLEVYFMPRKSVRVRYYEQQGDPRSQLFADVDWSDESNHVRYGKHWVDYLLKDDARSIEDVQEEITKYMETYANNLPDGQKVPW</sequence>
<dbReference type="Pfam" id="PF04305">
    <property type="entry name" value="DUF455"/>
    <property type="match status" value="1"/>
</dbReference>
<accession>A0A4R5KJ82</accession>
<keyword evidence="2" id="KW-1185">Reference proteome</keyword>
<comment type="caution">
    <text evidence="1">The sequence shown here is derived from an EMBL/GenBank/DDBJ whole genome shotgun (WGS) entry which is preliminary data.</text>
</comment>
<protein>
    <submittedName>
        <fullName evidence="1">DUF455 family protein</fullName>
    </submittedName>
</protein>
<dbReference type="RefSeq" id="WP_133232565.1">
    <property type="nucleotide sequence ID" value="NZ_SMRT01000012.1"/>
</dbReference>
<dbReference type="AlphaFoldDB" id="A0A4R5KJ82"/>
<dbReference type="InterPro" id="IPR007402">
    <property type="entry name" value="DUF455"/>
</dbReference>
<dbReference type="OrthoDB" id="1392385at2"/>
<dbReference type="EMBL" id="SMRT01000012">
    <property type="protein sequence ID" value="TDF94855.1"/>
    <property type="molecule type" value="Genomic_DNA"/>
</dbReference>
<proteinExistence type="predicted"/>
<reference evidence="1 2" key="1">
    <citation type="submission" date="2019-03" db="EMBL/GenBank/DDBJ databases">
        <title>This is whole genome sequence of Paenibacillus sp MS74 strain.</title>
        <authorList>
            <person name="Trinh H.N."/>
        </authorList>
    </citation>
    <scope>NUCLEOTIDE SEQUENCE [LARGE SCALE GENOMIC DNA]</scope>
    <source>
        <strain evidence="1 2">MS74</strain>
    </source>
</reference>